<dbReference type="OrthoDB" id="616263at2759"/>
<feature type="region of interest" description="Disordered" evidence="8">
    <location>
        <begin position="723"/>
        <end position="750"/>
    </location>
</feature>
<dbReference type="PANTHER" id="PTHR22884">
    <property type="entry name" value="SET DOMAIN PROTEINS"/>
    <property type="match status" value="1"/>
</dbReference>
<dbReference type="InterPro" id="IPR050777">
    <property type="entry name" value="SET2_Histone-Lys_MeTrsfase"/>
</dbReference>
<dbReference type="SMART" id="SM00317">
    <property type="entry name" value="SET"/>
    <property type="match status" value="1"/>
</dbReference>
<feature type="domain" description="AWS" evidence="11">
    <location>
        <begin position="262"/>
        <end position="308"/>
    </location>
</feature>
<dbReference type="InterPro" id="IPR006560">
    <property type="entry name" value="AWS_dom"/>
</dbReference>
<feature type="region of interest" description="Disordered" evidence="8">
    <location>
        <begin position="1"/>
        <end position="33"/>
    </location>
</feature>
<keyword evidence="5" id="KW-0808">Transferase</keyword>
<sequence length="1112" mass="129093">MTAPEINVDSDFSDANRDDEPVATDETQEERRRRNVQELIINLPNMIDDPEMDFDSDDSDGSIHNEPVDIVETQEERRRRNVQEVKDELGLEEMPEDNVMIDFEEPPPRYGRLLIVDTGRLTISRDDMLLNIGYYGDIVGRLIVGPPTRKLMKIVKALEKLLKDHGIGKDVFYDENNSVEETGDSDLEWDPLEEMMLLDSMEGMQDLNLREPTPDIERMVAPGRKIFAEECKKDMPREMDPYETITELEFDQTINAFKTVKTKSVQCDCHEKGRNCSDSGCLNRFSYMECPRKCKAANCQNQRFTEKKYAKTRRAFMGPEKGYGLVSDEDIPVGKFIYEYLGRATNDEGVKEIQKKNDADSKRHRYLLKSGTYVIDATDKGNESRFINHSCDPNAVCERWIVPKTPGELSRIGFFAIKPIKKGEEILFKYNYNNDVQKCSCRSDKCTGFLGKPPKSLSEDDDIVTIGVGLTEKEIQERLRHLKDMEESRRAPLIEETLDFLTINNKKHRTSILQLATLMDDFKQREMLLKNIFSDDTPADTQKDYASEGMAVLMKRWLENKENSLATFSHVLKILTYFETKTDIFLEKIDDSHKSVFRELAELNVKQKMEQLTSDLPTSSIKKIEKKLNKVLEVAQEVRRKLCQKTQKEGGFYCWKNFTIPKKVLVAPPPVNTLDCQSAMHEFPLPEGLSRSSSRQTRSPSPSEYYKKSRPCQIEENRFKYQNKYGQKDYSRNRYRSRSPQEDRFRGRESEVMNRRFDNFQKSETYYANRRHGFVTRRSRSRSPLRRSPLPSPSIVDRRHVRSFSRFRSRSPLRRLSSPFHSTVDRRHVRSYSRFRSRSPLRRSPLPSPSIVDRRHVRSFSRFRSRSPLRRLSSPFHSTVDRRHVRSFSRFRSRSPLRRSPLPSPSAVDRRHVSSFSRSRSRSPTPRSPSPFSSPTDKSHTVSSNGQSCPLREIGAVKNVKNDYSQKSTSGDSKKRTDHDNSLNLFSPPVVGTSEPTKAGGALPREKQKKIQTVAKQFKKEKMKAYSESLKMFVRSVVFKCLERDGETQERVNWLCQIMAKQIYNDEREQSYFKCKLTENGQERISKYIESYINRKRGDGQLFKNCPKPASD</sequence>
<comment type="subcellular location">
    <subcellularLocation>
        <location evidence="2">Chromosome</location>
    </subcellularLocation>
    <subcellularLocation>
        <location evidence="1">Nucleus</location>
    </subcellularLocation>
</comment>
<dbReference type="GO" id="GO:0005694">
    <property type="term" value="C:chromosome"/>
    <property type="evidence" value="ECO:0007669"/>
    <property type="project" value="UniProtKB-SubCell"/>
</dbReference>
<dbReference type="eggNOG" id="KOG4442">
    <property type="taxonomic scope" value="Eukaryota"/>
</dbReference>
<feature type="domain" description="SET" evidence="9">
    <location>
        <begin position="302"/>
        <end position="431"/>
    </location>
</feature>
<dbReference type="PROSITE" id="PS50280">
    <property type="entry name" value="SET"/>
    <property type="match status" value="1"/>
</dbReference>
<dbReference type="HOGENOM" id="CLU_281623_0_0_1"/>
<evidence type="ECO:0000259" key="10">
    <source>
        <dbReference type="PROSITE" id="PS50868"/>
    </source>
</evidence>
<organism evidence="13">
    <name type="scientific">Caenorhabditis brenneri</name>
    <name type="common">Nematode worm</name>
    <dbReference type="NCBI Taxonomy" id="135651"/>
    <lineage>
        <taxon>Eukaryota</taxon>
        <taxon>Metazoa</taxon>
        <taxon>Ecdysozoa</taxon>
        <taxon>Nematoda</taxon>
        <taxon>Chromadorea</taxon>
        <taxon>Rhabditida</taxon>
        <taxon>Rhabditina</taxon>
        <taxon>Rhabditomorpha</taxon>
        <taxon>Rhabditoidea</taxon>
        <taxon>Rhabditidae</taxon>
        <taxon>Peloderinae</taxon>
        <taxon>Caenorhabditis</taxon>
    </lineage>
</organism>
<dbReference type="InterPro" id="IPR046341">
    <property type="entry name" value="SET_dom_sf"/>
</dbReference>
<evidence type="ECO:0000313" key="12">
    <source>
        <dbReference type="EMBL" id="EGT52492.1"/>
    </source>
</evidence>
<feature type="compositionally biased region" description="Basic and acidic residues" evidence="8">
    <location>
        <begin position="972"/>
        <end position="981"/>
    </location>
</feature>
<dbReference type="EMBL" id="GL379837">
    <property type="protein sequence ID" value="EGT52492.1"/>
    <property type="molecule type" value="Genomic_DNA"/>
</dbReference>
<feature type="compositionally biased region" description="Basic and acidic residues" evidence="8">
    <location>
        <begin position="739"/>
        <end position="750"/>
    </location>
</feature>
<dbReference type="Proteomes" id="UP000008068">
    <property type="component" value="Unassembled WGS sequence"/>
</dbReference>
<feature type="compositionally biased region" description="Polar residues" evidence="8">
    <location>
        <begin position="962"/>
        <end position="971"/>
    </location>
</feature>
<evidence type="ECO:0000256" key="1">
    <source>
        <dbReference type="ARBA" id="ARBA00004123"/>
    </source>
</evidence>
<dbReference type="PROSITE" id="PS50868">
    <property type="entry name" value="POST_SET"/>
    <property type="match status" value="1"/>
</dbReference>
<dbReference type="SMART" id="SM00570">
    <property type="entry name" value="AWS"/>
    <property type="match status" value="1"/>
</dbReference>
<evidence type="ECO:0000259" key="11">
    <source>
        <dbReference type="PROSITE" id="PS51215"/>
    </source>
</evidence>
<dbReference type="GO" id="GO:0005634">
    <property type="term" value="C:nucleus"/>
    <property type="evidence" value="ECO:0007669"/>
    <property type="project" value="UniProtKB-SubCell"/>
</dbReference>
<feature type="region of interest" description="Disordered" evidence="8">
    <location>
        <begin position="890"/>
        <end position="1006"/>
    </location>
</feature>
<keyword evidence="4" id="KW-0489">Methyltransferase</keyword>
<feature type="compositionally biased region" description="Basic residues" evidence="8">
    <location>
        <begin position="831"/>
        <end position="841"/>
    </location>
</feature>
<feature type="region of interest" description="Disordered" evidence="8">
    <location>
        <begin position="831"/>
        <end position="851"/>
    </location>
</feature>
<feature type="domain" description="Post-SET" evidence="10">
    <location>
        <begin position="435"/>
        <end position="451"/>
    </location>
</feature>
<dbReference type="PROSITE" id="PS51215">
    <property type="entry name" value="AWS"/>
    <property type="match status" value="1"/>
</dbReference>
<feature type="region of interest" description="Disordered" evidence="8">
    <location>
        <begin position="685"/>
        <end position="709"/>
    </location>
</feature>
<evidence type="ECO:0000256" key="6">
    <source>
        <dbReference type="ARBA" id="ARBA00022691"/>
    </source>
</evidence>
<keyword evidence="7" id="KW-0539">Nucleus</keyword>
<dbReference type="GO" id="GO:0016279">
    <property type="term" value="F:protein-lysine N-methyltransferase activity"/>
    <property type="evidence" value="ECO:0007669"/>
    <property type="project" value="UniProtKB-ARBA"/>
</dbReference>
<feature type="compositionally biased region" description="Basic residues" evidence="8">
    <location>
        <begin position="771"/>
        <end position="785"/>
    </location>
</feature>
<evidence type="ECO:0000256" key="3">
    <source>
        <dbReference type="ARBA" id="ARBA00022454"/>
    </source>
</evidence>
<dbReference type="InterPro" id="IPR001214">
    <property type="entry name" value="SET_dom"/>
</dbReference>
<proteinExistence type="predicted"/>
<feature type="compositionally biased region" description="Low complexity" evidence="8">
    <location>
        <begin position="914"/>
        <end position="936"/>
    </location>
</feature>
<keyword evidence="3" id="KW-0158">Chromosome</keyword>
<reference evidence="13" key="1">
    <citation type="submission" date="2011-07" db="EMBL/GenBank/DDBJ databases">
        <authorList>
            <consortium name="Caenorhabditis brenneri Sequencing and Analysis Consortium"/>
            <person name="Wilson R.K."/>
        </authorList>
    </citation>
    <scope>NUCLEOTIDE SEQUENCE [LARGE SCALE GENOMIC DNA]</scope>
    <source>
        <strain evidence="13">PB2801</strain>
    </source>
</reference>
<evidence type="ECO:0000259" key="9">
    <source>
        <dbReference type="PROSITE" id="PS50280"/>
    </source>
</evidence>
<evidence type="ECO:0000256" key="4">
    <source>
        <dbReference type="ARBA" id="ARBA00022603"/>
    </source>
</evidence>
<dbReference type="InParanoid" id="G0N4E2"/>
<dbReference type="STRING" id="135651.G0N4E2"/>
<dbReference type="AlphaFoldDB" id="G0N4E2"/>
<evidence type="ECO:0000256" key="2">
    <source>
        <dbReference type="ARBA" id="ARBA00004286"/>
    </source>
</evidence>
<feature type="region of interest" description="Disordered" evidence="8">
    <location>
        <begin position="771"/>
        <end position="797"/>
    </location>
</feature>
<keyword evidence="13" id="KW-1185">Reference proteome</keyword>
<dbReference type="InterPro" id="IPR003616">
    <property type="entry name" value="Post-SET_dom"/>
</dbReference>
<accession>G0N4E2</accession>
<dbReference type="Pfam" id="PF00856">
    <property type="entry name" value="SET"/>
    <property type="match status" value="1"/>
</dbReference>
<dbReference type="GO" id="GO:0140938">
    <property type="term" value="F:histone H3 methyltransferase activity"/>
    <property type="evidence" value="ECO:0007669"/>
    <property type="project" value="UniProtKB-ARBA"/>
</dbReference>
<feature type="compositionally biased region" description="Low complexity" evidence="8">
    <location>
        <begin position="690"/>
        <end position="703"/>
    </location>
</feature>
<name>G0N4E2_CAEBE</name>
<dbReference type="GO" id="GO:0032259">
    <property type="term" value="P:methylation"/>
    <property type="evidence" value="ECO:0007669"/>
    <property type="project" value="UniProtKB-KW"/>
</dbReference>
<evidence type="ECO:0000256" key="5">
    <source>
        <dbReference type="ARBA" id="ARBA00022679"/>
    </source>
</evidence>
<dbReference type="Gene3D" id="2.170.270.10">
    <property type="entry name" value="SET domain"/>
    <property type="match status" value="1"/>
</dbReference>
<evidence type="ECO:0000256" key="7">
    <source>
        <dbReference type="ARBA" id="ARBA00023242"/>
    </source>
</evidence>
<evidence type="ECO:0000256" key="8">
    <source>
        <dbReference type="SAM" id="MobiDB-lite"/>
    </source>
</evidence>
<evidence type="ECO:0000313" key="13">
    <source>
        <dbReference type="Proteomes" id="UP000008068"/>
    </source>
</evidence>
<gene>
    <name evidence="12" type="ORF">CAEBREN_15183</name>
</gene>
<keyword evidence="6" id="KW-0949">S-adenosyl-L-methionine</keyword>
<protein>
    <submittedName>
        <fullName evidence="12">Uncharacterized protein</fullName>
    </submittedName>
</protein>
<dbReference type="SUPFAM" id="SSF82199">
    <property type="entry name" value="SET domain"/>
    <property type="match status" value="1"/>
</dbReference>